<evidence type="ECO:0000313" key="2">
    <source>
        <dbReference type="EMBL" id="CAG8977579.1"/>
    </source>
</evidence>
<organism evidence="2 3">
    <name type="scientific">Hymenoscyphus albidus</name>
    <dbReference type="NCBI Taxonomy" id="595503"/>
    <lineage>
        <taxon>Eukaryota</taxon>
        <taxon>Fungi</taxon>
        <taxon>Dikarya</taxon>
        <taxon>Ascomycota</taxon>
        <taxon>Pezizomycotina</taxon>
        <taxon>Leotiomycetes</taxon>
        <taxon>Helotiales</taxon>
        <taxon>Helotiaceae</taxon>
        <taxon>Hymenoscyphus</taxon>
    </lineage>
</organism>
<comment type="caution">
    <text evidence="2">The sequence shown here is derived from an EMBL/GenBank/DDBJ whole genome shotgun (WGS) entry which is preliminary data.</text>
</comment>
<feature type="region of interest" description="Disordered" evidence="1">
    <location>
        <begin position="1"/>
        <end position="61"/>
    </location>
</feature>
<evidence type="ECO:0000313" key="3">
    <source>
        <dbReference type="Proteomes" id="UP000701801"/>
    </source>
</evidence>
<gene>
    <name evidence="2" type="ORF">HYALB_00008355</name>
</gene>
<accession>A0A9N9Q734</accession>
<proteinExistence type="predicted"/>
<dbReference type="Proteomes" id="UP000701801">
    <property type="component" value="Unassembled WGS sequence"/>
</dbReference>
<protein>
    <submittedName>
        <fullName evidence="2">Uncharacterized protein</fullName>
    </submittedName>
</protein>
<dbReference type="EMBL" id="CAJVRM010000225">
    <property type="protein sequence ID" value="CAG8977579.1"/>
    <property type="molecule type" value="Genomic_DNA"/>
</dbReference>
<sequence length="61" mass="6608">MNRKSKPPTTKKGNKPLANNPKGGAQSAVLAPRRGRVGSGRVYPEVRTPVGIRSHYPEREG</sequence>
<keyword evidence="3" id="KW-1185">Reference proteome</keyword>
<reference evidence="2" key="1">
    <citation type="submission" date="2021-07" db="EMBL/GenBank/DDBJ databases">
        <authorList>
            <person name="Durling M."/>
        </authorList>
    </citation>
    <scope>NUCLEOTIDE SEQUENCE</scope>
</reference>
<name>A0A9N9Q734_9HELO</name>
<dbReference type="AlphaFoldDB" id="A0A9N9Q734"/>
<evidence type="ECO:0000256" key="1">
    <source>
        <dbReference type="SAM" id="MobiDB-lite"/>
    </source>
</evidence>